<accession>I0H8A6</accession>
<gene>
    <name evidence="1" type="ordered locus">AMIS_40230</name>
</gene>
<reference evidence="1 2" key="1">
    <citation type="submission" date="2012-02" db="EMBL/GenBank/DDBJ databases">
        <title>Complete genome sequence of Actinoplanes missouriensis 431 (= NBRC 102363).</title>
        <authorList>
            <person name="Ohnishi Y."/>
            <person name="Ishikawa J."/>
            <person name="Sekine M."/>
            <person name="Hosoyama A."/>
            <person name="Harada T."/>
            <person name="Narita H."/>
            <person name="Hata T."/>
            <person name="Konno Y."/>
            <person name="Tutikane K."/>
            <person name="Fujita N."/>
            <person name="Horinouchi S."/>
            <person name="Hayakawa M."/>
        </authorList>
    </citation>
    <scope>NUCLEOTIDE SEQUENCE [LARGE SCALE GENOMIC DNA]</scope>
    <source>
        <strain evidence="2">ATCC 14538 / DSM 43046 / CBS 188.64 / JCM 3121 / NBRC 102363 / NCIMB 12654 / NRRL B-3342 / UNCC 431</strain>
    </source>
</reference>
<evidence type="ECO:0000313" key="1">
    <source>
        <dbReference type="EMBL" id="BAL89243.1"/>
    </source>
</evidence>
<evidence type="ECO:0000313" key="2">
    <source>
        <dbReference type="Proteomes" id="UP000007882"/>
    </source>
</evidence>
<protein>
    <submittedName>
        <fullName evidence="1">Uncharacterized protein</fullName>
    </submittedName>
</protein>
<name>I0H8A6_ACTM4</name>
<proteinExistence type="predicted"/>
<dbReference type="Proteomes" id="UP000007882">
    <property type="component" value="Chromosome"/>
</dbReference>
<dbReference type="EMBL" id="AP012319">
    <property type="protein sequence ID" value="BAL89243.1"/>
    <property type="molecule type" value="Genomic_DNA"/>
</dbReference>
<dbReference type="AlphaFoldDB" id="I0H8A6"/>
<dbReference type="PATRIC" id="fig|512565.3.peg.4009"/>
<dbReference type="HOGENOM" id="CLU_1830836_0_0_11"/>
<organism evidence="1 2">
    <name type="scientific">Actinoplanes missouriensis (strain ATCC 14538 / DSM 43046 / CBS 188.64 / JCM 3121 / NBRC 102363 / NCIMB 12654 / NRRL B-3342 / UNCC 431)</name>
    <dbReference type="NCBI Taxonomy" id="512565"/>
    <lineage>
        <taxon>Bacteria</taxon>
        <taxon>Bacillati</taxon>
        <taxon>Actinomycetota</taxon>
        <taxon>Actinomycetes</taxon>
        <taxon>Micromonosporales</taxon>
        <taxon>Micromonosporaceae</taxon>
        <taxon>Actinoplanes</taxon>
    </lineage>
</organism>
<sequence>MLDHAVVRPTEWAKAAREYLVPKLPGAWGHRNALLYQQPIDWLLCSVVMQTRQGSRSFQMSAGVQLLCEPAEYLIADLSLDKRVTRLGEFRDLPEDLALAEPDRVAAIAAAARRDHAEAVALLSGQAAWSRTKLRLPRSG</sequence>
<dbReference type="KEGG" id="ams:AMIS_40230"/>
<keyword evidence="2" id="KW-1185">Reference proteome</keyword>